<accession>A0A381X6E8</accession>
<organism evidence="1">
    <name type="scientific">marine metagenome</name>
    <dbReference type="NCBI Taxonomy" id="408172"/>
    <lineage>
        <taxon>unclassified sequences</taxon>
        <taxon>metagenomes</taxon>
        <taxon>ecological metagenomes</taxon>
    </lineage>
</organism>
<dbReference type="EMBL" id="UINC01014031">
    <property type="protein sequence ID" value="SVA60132.1"/>
    <property type="molecule type" value="Genomic_DNA"/>
</dbReference>
<proteinExistence type="predicted"/>
<sequence length="84" mass="8980">MNEIEAVGRPRSSKAGDNPYLGEFQPFFALPDKPDPRSGRLLQAVAVVPEADTGPGTPAATMEEESFVGPASRGLLCLLYYNVV</sequence>
<protein>
    <submittedName>
        <fullName evidence="1">Uncharacterized protein</fullName>
    </submittedName>
</protein>
<name>A0A381X6E8_9ZZZZ</name>
<reference evidence="1" key="1">
    <citation type="submission" date="2018-05" db="EMBL/GenBank/DDBJ databases">
        <authorList>
            <person name="Lanie J.A."/>
            <person name="Ng W.-L."/>
            <person name="Kazmierczak K.M."/>
            <person name="Andrzejewski T.M."/>
            <person name="Davidsen T.M."/>
            <person name="Wayne K.J."/>
            <person name="Tettelin H."/>
            <person name="Glass J.I."/>
            <person name="Rusch D."/>
            <person name="Podicherti R."/>
            <person name="Tsui H.-C.T."/>
            <person name="Winkler M.E."/>
        </authorList>
    </citation>
    <scope>NUCLEOTIDE SEQUENCE</scope>
</reference>
<gene>
    <name evidence="1" type="ORF">METZ01_LOCUS112986</name>
</gene>
<dbReference type="AlphaFoldDB" id="A0A381X6E8"/>
<evidence type="ECO:0000313" key="1">
    <source>
        <dbReference type="EMBL" id="SVA60132.1"/>
    </source>
</evidence>